<dbReference type="GeneID" id="96744113"/>
<reference evidence="2 3" key="1">
    <citation type="submission" date="2013-05" db="EMBL/GenBank/DDBJ databases">
        <title>Genome sequence of Streptomyces sparsogenes DSM 40356.</title>
        <authorList>
            <person name="Coyne S."/>
            <person name="Seebeck F.P."/>
        </authorList>
    </citation>
    <scope>NUCLEOTIDE SEQUENCE [LARGE SCALE GENOMIC DNA]</scope>
    <source>
        <strain evidence="2 3">DSM 40356</strain>
    </source>
</reference>
<dbReference type="InterPro" id="IPR001387">
    <property type="entry name" value="Cro/C1-type_HTH"/>
</dbReference>
<accession>A0A1R1SLK4</accession>
<comment type="caution">
    <text evidence="2">The sequence shown here is derived from an EMBL/GenBank/DDBJ whole genome shotgun (WGS) entry which is preliminary data.</text>
</comment>
<dbReference type="InterPro" id="IPR010982">
    <property type="entry name" value="Lambda_DNA-bd_dom_sf"/>
</dbReference>
<dbReference type="Proteomes" id="UP000186168">
    <property type="component" value="Unassembled WGS sequence"/>
</dbReference>
<dbReference type="STRING" id="67365.GCA_001704635_06579"/>
<protein>
    <recommendedName>
        <fullName evidence="1">HTH cro/C1-type domain-containing protein</fullName>
    </recommendedName>
</protein>
<dbReference type="RefSeq" id="WP_104531305.1">
    <property type="nucleotide sequence ID" value="NZ_ASQP01000178.1"/>
</dbReference>
<dbReference type="EMBL" id="ASQP01000178">
    <property type="protein sequence ID" value="OMI39176.1"/>
    <property type="molecule type" value="Genomic_DNA"/>
</dbReference>
<proteinExistence type="predicted"/>
<dbReference type="Gene3D" id="1.10.260.40">
    <property type="entry name" value="lambda repressor-like DNA-binding domains"/>
    <property type="match status" value="1"/>
</dbReference>
<evidence type="ECO:0000259" key="1">
    <source>
        <dbReference type="PROSITE" id="PS50943"/>
    </source>
</evidence>
<evidence type="ECO:0000313" key="2">
    <source>
        <dbReference type="EMBL" id="OMI39176.1"/>
    </source>
</evidence>
<dbReference type="AlphaFoldDB" id="A0A1R1SLK4"/>
<name>A0A1R1SLK4_9ACTN</name>
<gene>
    <name evidence="2" type="ORF">SPAR_12200</name>
</gene>
<dbReference type="CDD" id="cd00093">
    <property type="entry name" value="HTH_XRE"/>
    <property type="match status" value="1"/>
</dbReference>
<evidence type="ECO:0000313" key="3">
    <source>
        <dbReference type="Proteomes" id="UP000186168"/>
    </source>
</evidence>
<sequence>MSELDSFGAWLERQLRRSRVSQAELAAALNMTRAGVSAWVNNRAMPRADKLRSIEEFFGLLPGAATSLQDAEKRAVQRIWYHRRAHPDGGREFGNAAAFAFEADLATLAREATQNSLDEGLDPTRPVRVRYTLHELSGDQLRTFKDHLQWDDLEPHLRAAARHRQKVARVLAEGLRELDETDSLLLLRIDDYNAAGLTGPEYDDGRFAAVVRRQLDSRKAEGRPAGGSFGLGKATLWANSRLGLVLMNSTLSEPYEGHHERRMIGRLDLPWRRVDGEPFAGPAWLGEPDETPGFRRVARSWWADEETARALHLERDSQEPGTSFLIVGAHDMSNEGEPGRPDLLAMHTKLVVALADNFWAAMTAGENRPPLLQASVAALRNGEVVIPEQRVEPSEYFPAHVRALKAYLDGVTVDRLTAVDQVALARVPLLVPPLRGTGDKAVEHRAVLLVTPADHGDRDPGKIVYMRGSRMTVMKRRPREVPLGTDPFQAILLAGYATGEEGPEVAAAEAFLRASEPPEHDRWDRTEELAVVYARGALTRPRTFRADVDAALREIVGRREVQAKGGPSVLRELLQLDTAVGARRGEGYPTVRHIEGAIDDTGAWRVHIELRIPRRDDPWLLAPVAWFHGQEGGKATITWAELAAVENCEIDGENVRVSPGVGSASFAGITEVSSHLVPAGWARLAVDVRRARGART</sequence>
<dbReference type="Pfam" id="PF01381">
    <property type="entry name" value="HTH_3"/>
    <property type="match status" value="1"/>
</dbReference>
<dbReference type="SMART" id="SM00530">
    <property type="entry name" value="HTH_XRE"/>
    <property type="match status" value="1"/>
</dbReference>
<feature type="domain" description="HTH cro/C1-type" evidence="1">
    <location>
        <begin position="21"/>
        <end position="65"/>
    </location>
</feature>
<dbReference type="GO" id="GO:0003677">
    <property type="term" value="F:DNA binding"/>
    <property type="evidence" value="ECO:0007669"/>
    <property type="project" value="InterPro"/>
</dbReference>
<keyword evidence="3" id="KW-1185">Reference proteome</keyword>
<organism evidence="2 3">
    <name type="scientific">Streptomyces sparsogenes DSM 40356</name>
    <dbReference type="NCBI Taxonomy" id="1331668"/>
    <lineage>
        <taxon>Bacteria</taxon>
        <taxon>Bacillati</taxon>
        <taxon>Actinomycetota</taxon>
        <taxon>Actinomycetes</taxon>
        <taxon>Kitasatosporales</taxon>
        <taxon>Streptomycetaceae</taxon>
        <taxon>Streptomyces</taxon>
    </lineage>
</organism>
<dbReference type="SUPFAM" id="SSF47413">
    <property type="entry name" value="lambda repressor-like DNA-binding domains"/>
    <property type="match status" value="1"/>
</dbReference>
<dbReference type="PROSITE" id="PS50943">
    <property type="entry name" value="HTH_CROC1"/>
    <property type="match status" value="1"/>
</dbReference>